<name>A0A4S4EHI2_CAMSN</name>
<evidence type="ECO:0000259" key="5">
    <source>
        <dbReference type="PROSITE" id="PS50011"/>
    </source>
</evidence>
<organism evidence="7 8">
    <name type="scientific">Camellia sinensis var. sinensis</name>
    <name type="common">China tea</name>
    <dbReference type="NCBI Taxonomy" id="542762"/>
    <lineage>
        <taxon>Eukaryota</taxon>
        <taxon>Viridiplantae</taxon>
        <taxon>Streptophyta</taxon>
        <taxon>Embryophyta</taxon>
        <taxon>Tracheophyta</taxon>
        <taxon>Spermatophyta</taxon>
        <taxon>Magnoliopsida</taxon>
        <taxon>eudicotyledons</taxon>
        <taxon>Gunneridae</taxon>
        <taxon>Pentapetalae</taxon>
        <taxon>asterids</taxon>
        <taxon>Ericales</taxon>
        <taxon>Theaceae</taxon>
        <taxon>Camellia</taxon>
    </lineage>
</organism>
<dbReference type="GO" id="GO:0004713">
    <property type="term" value="F:protein tyrosine kinase activity"/>
    <property type="evidence" value="ECO:0007669"/>
    <property type="project" value="InterPro"/>
</dbReference>
<dbReference type="SUPFAM" id="SSF56112">
    <property type="entry name" value="Protein kinase-like (PK-like)"/>
    <property type="match status" value="2"/>
</dbReference>
<evidence type="ECO:0000259" key="6">
    <source>
        <dbReference type="PROSITE" id="PS50948"/>
    </source>
</evidence>
<feature type="domain" description="Apple" evidence="6">
    <location>
        <begin position="632"/>
        <end position="707"/>
    </location>
</feature>
<dbReference type="SMART" id="SM00219">
    <property type="entry name" value="TyrKc"/>
    <property type="match status" value="1"/>
</dbReference>
<protein>
    <recommendedName>
        <fullName evidence="9">Protein kinase domain-containing protein</fullName>
    </recommendedName>
</protein>
<feature type="transmembrane region" description="Helical" evidence="4">
    <location>
        <begin position="729"/>
        <end position="751"/>
    </location>
</feature>
<gene>
    <name evidence="7" type="ORF">TEA_029908</name>
</gene>
<dbReference type="InterPro" id="IPR003609">
    <property type="entry name" value="Pan_app"/>
</dbReference>
<feature type="domain" description="Protein kinase" evidence="5">
    <location>
        <begin position="800"/>
        <end position="974"/>
    </location>
</feature>
<dbReference type="CDD" id="cd01098">
    <property type="entry name" value="PAN_AP_plant"/>
    <property type="match status" value="2"/>
</dbReference>
<dbReference type="InterPro" id="IPR000719">
    <property type="entry name" value="Prot_kinase_dom"/>
</dbReference>
<feature type="region of interest" description="Disordered" evidence="3">
    <location>
        <begin position="937"/>
        <end position="974"/>
    </location>
</feature>
<dbReference type="Gene3D" id="1.10.510.10">
    <property type="entry name" value="Transferase(Phosphotransferase) domain 1"/>
    <property type="match status" value="1"/>
</dbReference>
<dbReference type="Proteomes" id="UP000306102">
    <property type="component" value="Unassembled WGS sequence"/>
</dbReference>
<dbReference type="PROSITE" id="PS50011">
    <property type="entry name" value="PROTEIN_KINASE_DOM"/>
    <property type="match status" value="1"/>
</dbReference>
<keyword evidence="4" id="KW-0812">Transmembrane</keyword>
<dbReference type="FunFam" id="3.30.200.20:FF:000466">
    <property type="entry name" value="Putative LRR receptor-like serine/threonine-protein kinase"/>
    <property type="match status" value="1"/>
</dbReference>
<keyword evidence="4" id="KW-1133">Transmembrane helix</keyword>
<dbReference type="PANTHER" id="PTHR32444">
    <property type="entry name" value="BULB-TYPE LECTIN DOMAIN-CONTAINING PROTEIN"/>
    <property type="match status" value="1"/>
</dbReference>
<evidence type="ECO:0000256" key="3">
    <source>
        <dbReference type="SAM" id="MobiDB-lite"/>
    </source>
</evidence>
<proteinExistence type="predicted"/>
<dbReference type="EMBL" id="SDRB02004376">
    <property type="protein sequence ID" value="THG15949.1"/>
    <property type="molecule type" value="Genomic_DNA"/>
</dbReference>
<evidence type="ECO:0000313" key="7">
    <source>
        <dbReference type="EMBL" id="THG15949.1"/>
    </source>
</evidence>
<dbReference type="PANTHER" id="PTHR32444:SF246">
    <property type="entry name" value="S-LOCUS-SPECIFIC GLYCOPROTEIN S13-LIKE"/>
    <property type="match status" value="1"/>
</dbReference>
<dbReference type="InterPro" id="IPR011009">
    <property type="entry name" value="Kinase-like_dom_sf"/>
</dbReference>
<dbReference type="GO" id="GO:0005524">
    <property type="term" value="F:ATP binding"/>
    <property type="evidence" value="ECO:0007669"/>
    <property type="project" value="InterPro"/>
</dbReference>
<keyword evidence="8" id="KW-1185">Reference proteome</keyword>
<evidence type="ECO:0000256" key="1">
    <source>
        <dbReference type="ARBA" id="ARBA00022729"/>
    </source>
</evidence>
<dbReference type="Pfam" id="PF08276">
    <property type="entry name" value="PAN_2"/>
    <property type="match status" value="2"/>
</dbReference>
<dbReference type="InterPro" id="IPR001245">
    <property type="entry name" value="Ser-Thr/Tyr_kinase_cat_dom"/>
</dbReference>
<keyword evidence="1" id="KW-0732">Signal</keyword>
<dbReference type="InterPro" id="IPR000858">
    <property type="entry name" value="S_locus_glycoprot_dom"/>
</dbReference>
<dbReference type="GO" id="GO:0048544">
    <property type="term" value="P:recognition of pollen"/>
    <property type="evidence" value="ECO:0007669"/>
    <property type="project" value="InterPro"/>
</dbReference>
<accession>A0A4S4EHI2</accession>
<dbReference type="AlphaFoldDB" id="A0A4S4EHI2"/>
<keyword evidence="2" id="KW-1015">Disulfide bond</keyword>
<dbReference type="Pfam" id="PF07714">
    <property type="entry name" value="PK_Tyr_Ser-Thr"/>
    <property type="match status" value="1"/>
</dbReference>
<reference evidence="7 8" key="1">
    <citation type="journal article" date="2018" name="Proc. Natl. Acad. Sci. U.S.A.">
        <title>Draft genome sequence of Camellia sinensis var. sinensis provides insights into the evolution of the tea genome and tea quality.</title>
        <authorList>
            <person name="Wei C."/>
            <person name="Yang H."/>
            <person name="Wang S."/>
            <person name="Zhao J."/>
            <person name="Liu C."/>
            <person name="Gao L."/>
            <person name="Xia E."/>
            <person name="Lu Y."/>
            <person name="Tai Y."/>
            <person name="She G."/>
            <person name="Sun J."/>
            <person name="Cao H."/>
            <person name="Tong W."/>
            <person name="Gao Q."/>
            <person name="Li Y."/>
            <person name="Deng W."/>
            <person name="Jiang X."/>
            <person name="Wang W."/>
            <person name="Chen Q."/>
            <person name="Zhang S."/>
            <person name="Li H."/>
            <person name="Wu J."/>
            <person name="Wang P."/>
            <person name="Li P."/>
            <person name="Shi C."/>
            <person name="Zheng F."/>
            <person name="Jian J."/>
            <person name="Huang B."/>
            <person name="Shan D."/>
            <person name="Shi M."/>
            <person name="Fang C."/>
            <person name="Yue Y."/>
            <person name="Li F."/>
            <person name="Li D."/>
            <person name="Wei S."/>
            <person name="Han B."/>
            <person name="Jiang C."/>
            <person name="Yin Y."/>
            <person name="Xia T."/>
            <person name="Zhang Z."/>
            <person name="Bennetzen J.L."/>
            <person name="Zhao S."/>
            <person name="Wan X."/>
        </authorList>
    </citation>
    <scope>NUCLEOTIDE SEQUENCE [LARGE SCALE GENOMIC DNA]</scope>
    <source>
        <strain evidence="8">cv. Shuchazao</strain>
        <tissue evidence="7">Leaf</tissue>
    </source>
</reference>
<keyword evidence="4" id="KW-0472">Membrane</keyword>
<comment type="caution">
    <text evidence="7">The sequence shown here is derived from an EMBL/GenBank/DDBJ whole genome shotgun (WGS) entry which is preliminary data.</text>
</comment>
<dbReference type="PROSITE" id="PS50948">
    <property type="entry name" value="PAN"/>
    <property type="match status" value="2"/>
</dbReference>
<evidence type="ECO:0000313" key="8">
    <source>
        <dbReference type="Proteomes" id="UP000306102"/>
    </source>
</evidence>
<dbReference type="InterPro" id="IPR020635">
    <property type="entry name" value="Tyr_kinase_cat_dom"/>
</dbReference>
<evidence type="ECO:0000256" key="4">
    <source>
        <dbReference type="SAM" id="Phobius"/>
    </source>
</evidence>
<feature type="compositionally biased region" description="Polar residues" evidence="3">
    <location>
        <begin position="944"/>
        <end position="967"/>
    </location>
</feature>
<evidence type="ECO:0000256" key="2">
    <source>
        <dbReference type="ARBA" id="ARBA00023157"/>
    </source>
</evidence>
<sequence length="974" mass="108773">MIYWGRYYDHPTDTFLPSMMMDDNLKLNSWKRVNDPAKGNFTFKKYQSTETNYISWKRSEMYWRSGSGIFDSSDQKLLHKIDLLLSNSSNGENITYNGKNFTISPVLKDNITRLVMRFSGELQLFNWDNGQCENSGLKYCKCLPGFVPNSPNEWNSGEFSSGCTRKTTTCLTDKKKYTFLKLKIMTVEDPGSLPEAISEEDCENECVGHCNCQAYSYIASSVDAQRVTSTNSSRCRIWTENLRNLHEDTEGAYNLSVRVARTDIESTSRDCEPCGANILPYPLCTGQNCGDPMYNNFHCNKSTGQVEFQEPSGIYRVTSINPDNLTFIIQLTDTVKNADICCSKNFRVSPSVPYKVIGSSCNASLAVEISWDPTPQPTCTLLEDCTDWPNSSCNTTEDGKRRCLCNANYHWHGLELNCTSVLEYALDGLFSIKSDAFSFGVIVLEIVSGKRNTGFYKSQQAFNLLGHREPSDPRSMPNVVFMLGSETTTLPNPKPPAFLAKNWLSDAPSSSSSSSKPETFSNNALTVEGDEIYLGCSVPESSNKIRGMLTPSGQAQVLLWEQSDNSWVVAWKLPVVESKCDFYGQCAPFSSCEQNGSHPFCSCLQDFEPKDQNSSNLGNWTGGCARKMALTCDLGDWFFKFERTKLPDYSISLGNMTVSQCESKCRDNCSCTAYAYANMSRETTVHCMNWFGDFVDLKGNDYHGKDLYVRLHGSGLVADCKLKHRSRSLIAIAAAAISAGLLLISSFGYVLRMRRLRSQETIDGDSHELDANSSASVAGPSNGELLSFSLRSILAATDNFSEVKQLGEGGYGPVYKGNLPVVQEVAIKKLSKKSLQGTEEFMNELKLIAKLQHQNLVRLWGCCVEQEEKILIYEYMCNGSLDKLLFCPSEQANLDWSKQFRIIEGIAQRLIYLHNDRPTMYNAILMMSNENASVPSPKEPAFSTCRSSNSVSYPPQTSSSYSNNEVTITMPDAR</sequence>
<evidence type="ECO:0008006" key="9">
    <source>
        <dbReference type="Google" id="ProtNLM"/>
    </source>
</evidence>
<dbReference type="SMART" id="SM00473">
    <property type="entry name" value="PAN_AP"/>
    <property type="match status" value="2"/>
</dbReference>
<dbReference type="Pfam" id="PF00954">
    <property type="entry name" value="S_locus_glycop"/>
    <property type="match status" value="1"/>
</dbReference>
<feature type="domain" description="Apple" evidence="6">
    <location>
        <begin position="170"/>
        <end position="271"/>
    </location>
</feature>
<dbReference type="STRING" id="542762.A0A4S4EHI2"/>